<name>Q0B028_SYNWW</name>
<organism evidence="2 3">
    <name type="scientific">Syntrophomonas wolfei subsp. wolfei (strain DSM 2245B / Goettingen)</name>
    <dbReference type="NCBI Taxonomy" id="335541"/>
    <lineage>
        <taxon>Bacteria</taxon>
        <taxon>Bacillati</taxon>
        <taxon>Bacillota</taxon>
        <taxon>Clostridia</taxon>
        <taxon>Eubacteriales</taxon>
        <taxon>Syntrophomonadaceae</taxon>
        <taxon>Syntrophomonas</taxon>
    </lineage>
</organism>
<dbReference type="CDD" id="cd17910">
    <property type="entry name" value="CheC_ClassII"/>
    <property type="match status" value="1"/>
</dbReference>
<keyword evidence="3" id="KW-1185">Reference proteome</keyword>
<dbReference type="GO" id="GO:0006935">
    <property type="term" value="P:chemotaxis"/>
    <property type="evidence" value="ECO:0007669"/>
    <property type="project" value="UniProtKB-KW"/>
</dbReference>
<protein>
    <submittedName>
        <fullName evidence="2">CheC, inhibitor of MCP methylation</fullName>
    </submittedName>
</protein>
<sequence length="214" mass="23814">MLLNPLQKDALTELVNVYVGYAASLLSEMVGLRILLSVPRVELIPEAEMEQGDLPLPEIFSPGHIVSSYISFGQDFRGKAFLVFPVQQAKLLVNACIGEELLLEEEDAVPPRFLDTDFDVLKEISNLILNAVIGEFGNLLETRVVFTVPEVELIDVTESDQRLFLKDGVYILILHTTFTVDEIQVQGVIMIALNLNSVSCLLQKIDALLEEQDV</sequence>
<dbReference type="OrthoDB" id="456328at2"/>
<evidence type="ECO:0000313" key="3">
    <source>
        <dbReference type="Proteomes" id="UP000001968"/>
    </source>
</evidence>
<dbReference type="KEGG" id="swo:Swol_0335"/>
<dbReference type="AlphaFoldDB" id="Q0B028"/>
<dbReference type="STRING" id="335541.Swol_0335"/>
<evidence type="ECO:0000256" key="1">
    <source>
        <dbReference type="ARBA" id="ARBA00022500"/>
    </source>
</evidence>
<evidence type="ECO:0000313" key="2">
    <source>
        <dbReference type="EMBL" id="ABI67676.1"/>
    </source>
</evidence>
<dbReference type="HOGENOM" id="CLU_087860_0_0_9"/>
<proteinExistence type="predicted"/>
<reference evidence="3" key="1">
    <citation type="journal article" date="2010" name="Environ. Microbiol.">
        <title>The genome of Syntrophomonas wolfei: new insights into syntrophic metabolism and biohydrogen production.</title>
        <authorList>
            <person name="Sieber J.R."/>
            <person name="Sims D.R."/>
            <person name="Han C."/>
            <person name="Kim E."/>
            <person name="Lykidis A."/>
            <person name="Lapidus A.L."/>
            <person name="McDonnald E."/>
            <person name="Rohlin L."/>
            <person name="Culley D.E."/>
            <person name="Gunsalus R."/>
            <person name="McInerney M.J."/>
        </authorList>
    </citation>
    <scope>NUCLEOTIDE SEQUENCE [LARGE SCALE GENOMIC DNA]</scope>
    <source>
        <strain evidence="3">DSM 2245B / Goettingen</strain>
    </source>
</reference>
<accession>Q0B028</accession>
<dbReference type="EMBL" id="CP000448">
    <property type="protein sequence ID" value="ABI67676.1"/>
    <property type="molecule type" value="Genomic_DNA"/>
</dbReference>
<dbReference type="Gene3D" id="3.40.1550.10">
    <property type="entry name" value="CheC-like"/>
    <property type="match status" value="1"/>
</dbReference>
<keyword evidence="1" id="KW-0145">Chemotaxis</keyword>
<dbReference type="SUPFAM" id="SSF103039">
    <property type="entry name" value="CheC-like"/>
    <property type="match status" value="1"/>
</dbReference>
<gene>
    <name evidence="2" type="ordered locus">Swol_0335</name>
</gene>
<dbReference type="eggNOG" id="COG1776">
    <property type="taxonomic scope" value="Bacteria"/>
</dbReference>
<dbReference type="RefSeq" id="WP_011639784.1">
    <property type="nucleotide sequence ID" value="NC_008346.1"/>
</dbReference>
<dbReference type="InterPro" id="IPR028976">
    <property type="entry name" value="CheC-like_sf"/>
</dbReference>
<dbReference type="Proteomes" id="UP000001968">
    <property type="component" value="Chromosome"/>
</dbReference>